<protein>
    <recommendedName>
        <fullName evidence="11">Cell division protein FtsX</fullName>
    </recommendedName>
</protein>
<dbReference type="PANTHER" id="PTHR30572">
    <property type="entry name" value="MEMBRANE COMPONENT OF TRANSPORTER-RELATED"/>
    <property type="match status" value="1"/>
</dbReference>
<dbReference type="KEGG" id="smon:AWR27_18105"/>
<feature type="transmembrane region" description="Helical" evidence="6">
    <location>
        <begin position="291"/>
        <end position="314"/>
    </location>
</feature>
<keyword evidence="4 6" id="KW-1133">Transmembrane helix</keyword>
<reference evidence="9 10" key="1">
    <citation type="submission" date="2016-01" db="EMBL/GenBank/DDBJ databases">
        <authorList>
            <person name="Oliw E.H."/>
        </authorList>
    </citation>
    <scope>NUCLEOTIDE SEQUENCE [LARGE SCALE GENOMIC DNA]</scope>
    <source>
        <strain evidence="9 10">DY10</strain>
    </source>
</reference>
<proteinExistence type="predicted"/>
<gene>
    <name evidence="9" type="ORF">AWR27_18105</name>
</gene>
<dbReference type="GO" id="GO:0005886">
    <property type="term" value="C:plasma membrane"/>
    <property type="evidence" value="ECO:0007669"/>
    <property type="project" value="UniProtKB-SubCell"/>
</dbReference>
<dbReference type="Pfam" id="PF12704">
    <property type="entry name" value="MacB_PCD"/>
    <property type="match status" value="2"/>
</dbReference>
<accession>A0A1P9X0B4</accession>
<keyword evidence="2" id="KW-1003">Cell membrane</keyword>
<evidence type="ECO:0000259" key="8">
    <source>
        <dbReference type="Pfam" id="PF12704"/>
    </source>
</evidence>
<evidence type="ECO:0000256" key="3">
    <source>
        <dbReference type="ARBA" id="ARBA00022692"/>
    </source>
</evidence>
<comment type="subcellular location">
    <subcellularLocation>
        <location evidence="1">Cell membrane</location>
        <topology evidence="1">Multi-pass membrane protein</topology>
    </subcellularLocation>
</comment>
<feature type="transmembrane region" description="Helical" evidence="6">
    <location>
        <begin position="719"/>
        <end position="749"/>
    </location>
</feature>
<feature type="domain" description="ABC3 transporter permease C-terminal" evidence="7">
    <location>
        <begin position="686"/>
        <end position="798"/>
    </location>
</feature>
<feature type="domain" description="MacB-like periplasmic core" evidence="8">
    <location>
        <begin position="467"/>
        <end position="641"/>
    </location>
</feature>
<keyword evidence="10" id="KW-1185">Reference proteome</keyword>
<evidence type="ECO:0000256" key="4">
    <source>
        <dbReference type="ARBA" id="ARBA00022989"/>
    </source>
</evidence>
<dbReference type="GO" id="GO:0022857">
    <property type="term" value="F:transmembrane transporter activity"/>
    <property type="evidence" value="ECO:0007669"/>
    <property type="project" value="TreeGrafter"/>
</dbReference>
<dbReference type="AlphaFoldDB" id="A0A1P9X0B4"/>
<evidence type="ECO:0000256" key="2">
    <source>
        <dbReference type="ARBA" id="ARBA00022475"/>
    </source>
</evidence>
<evidence type="ECO:0000256" key="5">
    <source>
        <dbReference type="ARBA" id="ARBA00023136"/>
    </source>
</evidence>
<keyword evidence="3 6" id="KW-0812">Transmembrane</keyword>
<feature type="transmembrane region" description="Helical" evidence="6">
    <location>
        <begin position="683"/>
        <end position="707"/>
    </location>
</feature>
<feature type="transmembrane region" description="Helical" evidence="6">
    <location>
        <begin position="339"/>
        <end position="365"/>
    </location>
</feature>
<dbReference type="InterPro" id="IPR025857">
    <property type="entry name" value="MacB_PCD"/>
</dbReference>
<evidence type="ECO:0008006" key="11">
    <source>
        <dbReference type="Google" id="ProtNLM"/>
    </source>
</evidence>
<dbReference type="EMBL" id="CP014263">
    <property type="protein sequence ID" value="AQG81064.1"/>
    <property type="molecule type" value="Genomic_DNA"/>
</dbReference>
<evidence type="ECO:0000256" key="6">
    <source>
        <dbReference type="SAM" id="Phobius"/>
    </source>
</evidence>
<evidence type="ECO:0000256" key="1">
    <source>
        <dbReference type="ARBA" id="ARBA00004651"/>
    </source>
</evidence>
<feature type="transmembrane region" description="Helical" evidence="6">
    <location>
        <begin position="769"/>
        <end position="789"/>
    </location>
</feature>
<dbReference type="InterPro" id="IPR003838">
    <property type="entry name" value="ABC3_permease_C"/>
</dbReference>
<feature type="transmembrane region" description="Helical" evidence="6">
    <location>
        <begin position="430"/>
        <end position="454"/>
    </location>
</feature>
<dbReference type="RefSeq" id="WP_077132527.1">
    <property type="nucleotide sequence ID" value="NZ_CP014263.1"/>
</dbReference>
<evidence type="ECO:0000313" key="9">
    <source>
        <dbReference type="EMBL" id="AQG81064.1"/>
    </source>
</evidence>
<name>A0A1P9X0B4_9BACT</name>
<dbReference type="InterPro" id="IPR050250">
    <property type="entry name" value="Macrolide_Exporter_MacB"/>
</dbReference>
<feature type="transmembrane region" description="Helical" evidence="6">
    <location>
        <begin position="21"/>
        <end position="43"/>
    </location>
</feature>
<sequence length="806" mass="89421">MLRNYLKIAFRSLWKHKSSTLINVLGLAVAFCSSILLFLSAAFELSYDRFHADTDRLYRANLLVQDPKGEERSASMPYPLTPALRQQFPEIEGITRYEQGNGSVQYGNRQLEKEIDFIDPDALTMLSFPMRLGNPKTALNSLSSMVITENMAKDVFGTENPIGKTVQVNGQNGSKAYIITGILADFPDNSTLQFDAFVRVENSPDYERSKDQWDNTNHEVYVKLKPAVGQETMEKRLQSFTQINFQSVIRDQKALGAKPDERGELISLRLQPLLDVHFDTGAIQGAGTSRMYVYTLGLIGLFILIIAAINFVNLTLARSFTRAREVGVRKSLGAMRGQLFVQLWGETLLTCGLGLLLGLLLAVLLRPSFNAVFNANVSTNALQQPVTWLIVLLGFLLVTAVAGGYPAWVMTRFQTVLVLKGRVQMGKPGLLRNGLIVAQFAIACLLIISTFVVLRQIHFLRTKSLGFSKGQVISIPVGNEVTGTYALNQLRNRLAGNPNVVAITGTNINIGRGLDGSSTRSVVGFTHKGREVTSDWLRVDYEYLQTLGIDLLAGRDYSRQRPADSTTSVIVTSSFARQLGEKQPIGATFQTDSGGVYYQVIGLVPDFHLYALRSEVKPITMHLHQSSDISYILVRVTPQNMVATMDVLKREWQQIAPNSAFLGSFMSENTDRWYKREERLSQMYSLAAGIAIALSCMGLFAIALLSIQQRTKEIGVRKVLGASVASIVGLLSKEFLQLVLIAILIASPLAWYAMQQWLEDFAYKTSIEWWIFAVAGLLAVMIAFLTVSFQSIKAALMSPVRSLRSE</sequence>
<feature type="domain" description="MacB-like periplasmic core" evidence="8">
    <location>
        <begin position="20"/>
        <end position="239"/>
    </location>
</feature>
<feature type="transmembrane region" description="Helical" evidence="6">
    <location>
        <begin position="385"/>
        <end position="409"/>
    </location>
</feature>
<dbReference type="OrthoDB" id="5933722at2"/>
<dbReference type="Proteomes" id="UP000187941">
    <property type="component" value="Chromosome"/>
</dbReference>
<dbReference type="Pfam" id="PF02687">
    <property type="entry name" value="FtsX"/>
    <property type="match status" value="2"/>
</dbReference>
<evidence type="ECO:0000313" key="10">
    <source>
        <dbReference type="Proteomes" id="UP000187941"/>
    </source>
</evidence>
<dbReference type="STRING" id="1178516.AWR27_18105"/>
<feature type="domain" description="ABC3 transporter permease C-terminal" evidence="7">
    <location>
        <begin position="298"/>
        <end position="413"/>
    </location>
</feature>
<dbReference type="PANTHER" id="PTHR30572:SF18">
    <property type="entry name" value="ABC-TYPE MACROLIDE FAMILY EXPORT SYSTEM PERMEASE COMPONENT 2"/>
    <property type="match status" value="1"/>
</dbReference>
<organism evidence="9 10">
    <name type="scientific">Spirosoma montaniterrae</name>
    <dbReference type="NCBI Taxonomy" id="1178516"/>
    <lineage>
        <taxon>Bacteria</taxon>
        <taxon>Pseudomonadati</taxon>
        <taxon>Bacteroidota</taxon>
        <taxon>Cytophagia</taxon>
        <taxon>Cytophagales</taxon>
        <taxon>Cytophagaceae</taxon>
        <taxon>Spirosoma</taxon>
    </lineage>
</organism>
<keyword evidence="5 6" id="KW-0472">Membrane</keyword>
<evidence type="ECO:0000259" key="7">
    <source>
        <dbReference type="Pfam" id="PF02687"/>
    </source>
</evidence>